<dbReference type="GO" id="GO:0060271">
    <property type="term" value="P:cilium assembly"/>
    <property type="evidence" value="ECO:0007669"/>
    <property type="project" value="TreeGrafter"/>
</dbReference>
<keyword evidence="1" id="KW-0472">Membrane</keyword>
<feature type="transmembrane region" description="Helical" evidence="1">
    <location>
        <begin position="12"/>
        <end position="33"/>
    </location>
</feature>
<evidence type="ECO:0000313" key="2">
    <source>
        <dbReference type="Ensembl" id="ENSMCSP00000018931.1"/>
    </source>
</evidence>
<protein>
    <submittedName>
        <fullName evidence="2">Uncharacterized protein</fullName>
    </submittedName>
</protein>
<dbReference type="Proteomes" id="UP000694560">
    <property type="component" value="Unplaced"/>
</dbReference>
<dbReference type="AlphaFoldDB" id="A0A8C5X8S0"/>
<keyword evidence="3" id="KW-1185">Reference proteome</keyword>
<proteinExistence type="predicted"/>
<reference evidence="2" key="1">
    <citation type="submission" date="2025-08" db="UniProtKB">
        <authorList>
            <consortium name="Ensembl"/>
        </authorList>
    </citation>
    <scope>IDENTIFICATION</scope>
</reference>
<evidence type="ECO:0000256" key="1">
    <source>
        <dbReference type="SAM" id="Phobius"/>
    </source>
</evidence>
<keyword evidence="1" id="KW-1133">Transmembrane helix</keyword>
<organism evidence="2 3">
    <name type="scientific">Malurus cyaneus samueli</name>
    <dbReference type="NCBI Taxonomy" id="2593467"/>
    <lineage>
        <taxon>Eukaryota</taxon>
        <taxon>Metazoa</taxon>
        <taxon>Chordata</taxon>
        <taxon>Craniata</taxon>
        <taxon>Vertebrata</taxon>
        <taxon>Euteleostomi</taxon>
        <taxon>Archelosauria</taxon>
        <taxon>Archosauria</taxon>
        <taxon>Dinosauria</taxon>
        <taxon>Saurischia</taxon>
        <taxon>Theropoda</taxon>
        <taxon>Coelurosauria</taxon>
        <taxon>Aves</taxon>
        <taxon>Neognathae</taxon>
        <taxon>Neoaves</taxon>
        <taxon>Telluraves</taxon>
        <taxon>Australaves</taxon>
        <taxon>Passeriformes</taxon>
        <taxon>Meliphagoidea</taxon>
        <taxon>Maluridae</taxon>
        <taxon>Malurus</taxon>
    </lineage>
</organism>
<dbReference type="InterPro" id="IPR027912">
    <property type="entry name" value="CFAP54"/>
</dbReference>
<dbReference type="Pfam" id="PF14858">
    <property type="entry name" value="CFAP54_N"/>
    <property type="match status" value="1"/>
</dbReference>
<dbReference type="Ensembl" id="ENSMCST00000019407.1">
    <property type="protein sequence ID" value="ENSMCSP00000018931.1"/>
    <property type="gene ID" value="ENSMCSG00000013250.1"/>
</dbReference>
<sequence>MVYSSSKGCSYLTYYFGIFFLLTAFVVPSPVIAVGCNSLSLGYQFFSSNRTSQILAERANTLFNIWIQYKPRLPEWYYNEQLVKVGDALVEIKEYELALLQCYERYLHQFVSGNLDDVMGDVHLFKSTFFPNGFRDKNVSRTFHVLEARNICIYQIVFSTDRNLQNPESLQTCLNVLTSFQLIMQEALPQENLCWLIYNGTIHIYTICRQLMMRGQSAKVLEYLLWASVCMESSIPLLSVHYLTWRATLYTAVSQCYFDCEAGIHGEVFWFTLCSCSDKINLEIFKYSYLLSDHTCLEFLMIFKRAVYESRRKSKLPGRETKVNPKVNLRKTITLSWPRNITERLLVEMFDSAAAQFLAILEALADSNRNLLPPHPPAPDETEIRDVISELFSSLIISKNLQ</sequence>
<keyword evidence="1" id="KW-0812">Transmembrane</keyword>
<name>A0A8C5X8S0_9PASS</name>
<evidence type="ECO:0000313" key="3">
    <source>
        <dbReference type="Proteomes" id="UP000694560"/>
    </source>
</evidence>
<dbReference type="PANTHER" id="PTHR33487:SF1">
    <property type="entry name" value="CILIA- AND FLAGELLA-ASSOCIATED PROTEIN 54"/>
    <property type="match status" value="1"/>
</dbReference>
<reference evidence="2" key="2">
    <citation type="submission" date="2025-09" db="UniProtKB">
        <authorList>
            <consortium name="Ensembl"/>
        </authorList>
    </citation>
    <scope>IDENTIFICATION</scope>
</reference>
<dbReference type="PANTHER" id="PTHR33487">
    <property type="entry name" value="CILIA- AND FLAGELLA-ASSOCIATED PROTEIN 54"/>
    <property type="match status" value="1"/>
</dbReference>
<accession>A0A8C5X8S0</accession>